<keyword evidence="2" id="KW-0732">Signal</keyword>
<evidence type="ECO:0000256" key="2">
    <source>
        <dbReference type="SAM" id="SignalP"/>
    </source>
</evidence>
<feature type="signal peptide" evidence="2">
    <location>
        <begin position="1"/>
        <end position="22"/>
    </location>
</feature>
<organism evidence="3 4">
    <name type="scientific">Sinosporangium siamense</name>
    <dbReference type="NCBI Taxonomy" id="1367973"/>
    <lineage>
        <taxon>Bacteria</taxon>
        <taxon>Bacillati</taxon>
        <taxon>Actinomycetota</taxon>
        <taxon>Actinomycetes</taxon>
        <taxon>Streptosporangiales</taxon>
        <taxon>Streptosporangiaceae</taxon>
        <taxon>Sinosporangium</taxon>
    </lineage>
</organism>
<name>A0A919VD26_9ACTN</name>
<evidence type="ECO:0000313" key="3">
    <source>
        <dbReference type="EMBL" id="GII93709.1"/>
    </source>
</evidence>
<proteinExistence type="predicted"/>
<dbReference type="Proteomes" id="UP000606172">
    <property type="component" value="Unassembled WGS sequence"/>
</dbReference>
<sequence length="327" mass="35187">MTASRAIPCVLAAAAVALTACTAETGQRVQGESTASGQVGGGVPGPSGAPASTAPAVPALDAVSYRRELASSTEPVRDALKSLAEAKSRKSLRTRLAKTRDSLLTAEQRLRGILPPVEAQAAHTDYVNQLNALASGMRIVQGDLSSRTLCTAPSVMAALGSRGQIKTLDRAGEALAGTGDYPADVVTVKIPKRESRRLPHGRFIRSESRTGRSSLRIHNGSKYDAVVTAFRGKTKAFTVYVRKKKKLTVSGVRDGKYKIYYTRGVDWQSKVRAFGRSCSFELFGNSLKFKTRYTSTHVRWNNWTITLHAVKGGTVSTKSVDPEDYPD</sequence>
<keyword evidence="4" id="KW-1185">Reference proteome</keyword>
<evidence type="ECO:0008006" key="5">
    <source>
        <dbReference type="Google" id="ProtNLM"/>
    </source>
</evidence>
<feature type="region of interest" description="Disordered" evidence="1">
    <location>
        <begin position="26"/>
        <end position="55"/>
    </location>
</feature>
<protein>
    <recommendedName>
        <fullName evidence="5">Lipoprotein</fullName>
    </recommendedName>
</protein>
<dbReference type="PROSITE" id="PS51257">
    <property type="entry name" value="PROKAR_LIPOPROTEIN"/>
    <property type="match status" value="1"/>
</dbReference>
<feature type="chain" id="PRO_5037940607" description="Lipoprotein" evidence="2">
    <location>
        <begin position="23"/>
        <end position="327"/>
    </location>
</feature>
<dbReference type="RefSeq" id="WP_204027319.1">
    <property type="nucleotide sequence ID" value="NZ_BOOW01000026.1"/>
</dbReference>
<dbReference type="EMBL" id="BOOW01000026">
    <property type="protein sequence ID" value="GII93709.1"/>
    <property type="molecule type" value="Genomic_DNA"/>
</dbReference>
<evidence type="ECO:0000256" key="1">
    <source>
        <dbReference type="SAM" id="MobiDB-lite"/>
    </source>
</evidence>
<evidence type="ECO:0000313" key="4">
    <source>
        <dbReference type="Proteomes" id="UP000606172"/>
    </source>
</evidence>
<gene>
    <name evidence="3" type="ORF">Ssi02_39400</name>
</gene>
<reference evidence="3" key="1">
    <citation type="submission" date="2021-01" db="EMBL/GenBank/DDBJ databases">
        <title>Whole genome shotgun sequence of Sinosporangium siamense NBRC 109515.</title>
        <authorList>
            <person name="Komaki H."/>
            <person name="Tamura T."/>
        </authorList>
    </citation>
    <scope>NUCLEOTIDE SEQUENCE</scope>
    <source>
        <strain evidence="3">NBRC 109515</strain>
    </source>
</reference>
<feature type="compositionally biased region" description="Low complexity" evidence="1">
    <location>
        <begin position="46"/>
        <end position="55"/>
    </location>
</feature>
<dbReference type="AlphaFoldDB" id="A0A919VD26"/>
<accession>A0A919VD26</accession>
<comment type="caution">
    <text evidence="3">The sequence shown here is derived from an EMBL/GenBank/DDBJ whole genome shotgun (WGS) entry which is preliminary data.</text>
</comment>